<dbReference type="Gene3D" id="3.10.450.40">
    <property type="match status" value="1"/>
</dbReference>
<name>A0ABS4SFT6_9PROT</name>
<keyword evidence="3" id="KW-1185">Reference proteome</keyword>
<gene>
    <name evidence="2" type="ORF">J2851_000027</name>
</gene>
<evidence type="ECO:0000259" key="1">
    <source>
        <dbReference type="Pfam" id="PF04965"/>
    </source>
</evidence>
<comment type="caution">
    <text evidence="2">The sequence shown here is derived from an EMBL/GenBank/DDBJ whole genome shotgun (WGS) entry which is preliminary data.</text>
</comment>
<dbReference type="Pfam" id="PF04965">
    <property type="entry name" value="GPW_gp25"/>
    <property type="match status" value="1"/>
</dbReference>
<dbReference type="SUPFAM" id="SSF160719">
    <property type="entry name" value="gpW/gp25-like"/>
    <property type="match status" value="1"/>
</dbReference>
<reference evidence="2 3" key="1">
    <citation type="submission" date="2021-03" db="EMBL/GenBank/DDBJ databases">
        <title>Genomic Encyclopedia of Type Strains, Phase III (KMG-III): the genomes of soil and plant-associated and newly described type strains.</title>
        <authorList>
            <person name="Whitman W."/>
        </authorList>
    </citation>
    <scope>NUCLEOTIDE SEQUENCE [LARGE SCALE GENOMIC DNA]</scope>
    <source>
        <strain evidence="2 3">IMMIB AFH-6</strain>
    </source>
</reference>
<dbReference type="InterPro" id="IPR007048">
    <property type="entry name" value="IraD/Gp25-like"/>
</dbReference>
<dbReference type="Proteomes" id="UP000781958">
    <property type="component" value="Unassembled WGS sequence"/>
</dbReference>
<evidence type="ECO:0000313" key="2">
    <source>
        <dbReference type="EMBL" id="MBP2290290.1"/>
    </source>
</evidence>
<proteinExistence type="predicted"/>
<dbReference type="RefSeq" id="WP_209762109.1">
    <property type="nucleotide sequence ID" value="NZ_JAGINP010000001.1"/>
</dbReference>
<sequence length="158" mass="17104">MSQPRTMTGGRSLLFERLIDFEPDQPSADEPSMTTLSMADLKASIQREIVRLLDSRSAGERRPDLGGTVLDYGIGDIAHLDAASFTDQRRVEQMVRQAIIDFEPRLKRPRVSVSPGTGRGTLVTSISGDVVAGSVTEQLVFDVGLGATRTPSDTQQAS</sequence>
<organism evidence="2 3">
    <name type="scientific">Azospirillum rugosum</name>
    <dbReference type="NCBI Taxonomy" id="416170"/>
    <lineage>
        <taxon>Bacteria</taxon>
        <taxon>Pseudomonadati</taxon>
        <taxon>Pseudomonadota</taxon>
        <taxon>Alphaproteobacteria</taxon>
        <taxon>Rhodospirillales</taxon>
        <taxon>Azospirillaceae</taxon>
        <taxon>Azospirillum</taxon>
    </lineage>
</organism>
<dbReference type="InterPro" id="IPR053176">
    <property type="entry name" value="T6SS_TssE1-like"/>
</dbReference>
<dbReference type="PANTHER" id="PTHR38595">
    <property type="entry name" value="CYTOPLASMIC PROTEIN-RELATED"/>
    <property type="match status" value="1"/>
</dbReference>
<dbReference type="InterPro" id="IPR017737">
    <property type="entry name" value="TssE1-like"/>
</dbReference>
<protein>
    <submittedName>
        <fullName evidence="2">Type VI secretion system protein ImpF</fullName>
    </submittedName>
</protein>
<feature type="domain" description="IraD/Gp25-like" evidence="1">
    <location>
        <begin position="40"/>
        <end position="131"/>
    </location>
</feature>
<accession>A0ABS4SFT6</accession>
<dbReference type="NCBIfam" id="TIGR03357">
    <property type="entry name" value="VI_zyme"/>
    <property type="match status" value="1"/>
</dbReference>
<dbReference type="EMBL" id="JAGINP010000001">
    <property type="protein sequence ID" value="MBP2290290.1"/>
    <property type="molecule type" value="Genomic_DNA"/>
</dbReference>
<dbReference type="PANTHER" id="PTHR38595:SF1">
    <property type="entry name" value="TYPE VI SECRETION SYSTEM COMPONENT TSSE1"/>
    <property type="match status" value="1"/>
</dbReference>
<evidence type="ECO:0000313" key="3">
    <source>
        <dbReference type="Proteomes" id="UP000781958"/>
    </source>
</evidence>